<dbReference type="RefSeq" id="XP_029230013.1">
    <property type="nucleotide sequence ID" value="XM_029369848.1"/>
</dbReference>
<keyword evidence="3" id="KW-1185">Reference proteome</keyword>
<protein>
    <submittedName>
        <fullName evidence="2">Radial spoke head protein 9</fullName>
    </submittedName>
</protein>
<dbReference type="GO" id="GO:0035082">
    <property type="term" value="P:axoneme assembly"/>
    <property type="evidence" value="ECO:0007669"/>
    <property type="project" value="InterPro"/>
</dbReference>
<evidence type="ECO:0000313" key="3">
    <source>
        <dbReference type="Proteomes" id="UP000284403"/>
    </source>
</evidence>
<sequence length="341" mass="37840">MSSVAGDADGLPFVGCALSIAERAALQSSIPLLSARHETHVRFWGKVLGYKGDYLVAQAMPDGVFGKRFSFFSGDGGTSWRLLDPVTEDEAAFCDQLRGVYMGDPTFMYKVRRDIPPEPEPTVAVPDADEALTAAREKYGAAEEGKEEGEEGGEEEEEEEEEEGGAEEQAEEEEEEDDEEQHEEQPKKKRPKFMILAVPETVRLAHFIQLHDAACTLVVRGQYVFTPNGGGASKNVMFAGQPVRHAMKPSCYLRAFHPGRHDRNRILYGPTYSSVTDQLSPITDDEPQGVWVVKYDPTASMVTVQNLFFNGSLFWYRPGTSDSGQVYCGNGERDFEVCFLL</sequence>
<dbReference type="GO" id="GO:0060294">
    <property type="term" value="P:cilium movement involved in cell motility"/>
    <property type="evidence" value="ECO:0007669"/>
    <property type="project" value="TreeGrafter"/>
</dbReference>
<feature type="compositionally biased region" description="Acidic residues" evidence="1">
    <location>
        <begin position="145"/>
        <end position="182"/>
    </location>
</feature>
<proteinExistence type="predicted"/>
<dbReference type="Proteomes" id="UP000284403">
    <property type="component" value="Unassembled WGS sequence"/>
</dbReference>
<dbReference type="PANTHER" id="PTHR22069">
    <property type="entry name" value="MITOCHONDRIAL RIBOSOMAL PROTEIN S18"/>
    <property type="match status" value="1"/>
</dbReference>
<accession>A0A3S5ITR8</accession>
<dbReference type="GO" id="GO:0005930">
    <property type="term" value="C:axoneme"/>
    <property type="evidence" value="ECO:0007669"/>
    <property type="project" value="TreeGrafter"/>
</dbReference>
<reference evidence="2 3" key="1">
    <citation type="journal article" date="2018" name="BMC Genomics">
        <title>Genomic comparison of Trypanosoma conorhini and Trypanosoma rangeli to Trypanosoma cruzi strains of high and low virulence.</title>
        <authorList>
            <person name="Bradwell K.R."/>
            <person name="Koparde V.N."/>
            <person name="Matveyev A.V."/>
            <person name="Serrano M.G."/>
            <person name="Alves J.M."/>
            <person name="Parikh H."/>
            <person name="Huang B."/>
            <person name="Lee V."/>
            <person name="Espinosa-Alvarez O."/>
            <person name="Ortiz P.A."/>
            <person name="Costa-Martins A.G."/>
            <person name="Teixeira M.M."/>
            <person name="Buck G.A."/>
        </authorList>
    </citation>
    <scope>NUCLEOTIDE SEQUENCE [LARGE SCALE GENOMIC DNA]</scope>
    <source>
        <strain evidence="2 3">025E</strain>
    </source>
</reference>
<organism evidence="2 3">
    <name type="scientific">Trypanosoma conorhini</name>
    <dbReference type="NCBI Taxonomy" id="83891"/>
    <lineage>
        <taxon>Eukaryota</taxon>
        <taxon>Discoba</taxon>
        <taxon>Euglenozoa</taxon>
        <taxon>Kinetoplastea</taxon>
        <taxon>Metakinetoplastina</taxon>
        <taxon>Trypanosomatida</taxon>
        <taxon>Trypanosomatidae</taxon>
        <taxon>Trypanosoma</taxon>
    </lineage>
</organism>
<dbReference type="GeneID" id="40316536"/>
<dbReference type="PANTHER" id="PTHR22069:SF1">
    <property type="entry name" value="RADIAL SPOKE PROTEIN RSP9"/>
    <property type="match status" value="1"/>
</dbReference>
<name>A0A3S5ITR8_9TRYP</name>
<dbReference type="GO" id="GO:0044458">
    <property type="term" value="P:motile cilium assembly"/>
    <property type="evidence" value="ECO:0007669"/>
    <property type="project" value="TreeGrafter"/>
</dbReference>
<dbReference type="InterPro" id="IPR055316">
    <property type="entry name" value="RSP9"/>
</dbReference>
<dbReference type="OrthoDB" id="10258956at2759"/>
<feature type="region of interest" description="Disordered" evidence="1">
    <location>
        <begin position="138"/>
        <end position="192"/>
    </location>
</feature>
<dbReference type="EMBL" id="MKKU01000126">
    <property type="protein sequence ID" value="RNF23014.1"/>
    <property type="molecule type" value="Genomic_DNA"/>
</dbReference>
<comment type="caution">
    <text evidence="2">The sequence shown here is derived from an EMBL/GenBank/DDBJ whole genome shotgun (WGS) entry which is preliminary data.</text>
</comment>
<gene>
    <name evidence="2" type="ORF">Tco025E_02925</name>
</gene>
<evidence type="ECO:0000256" key="1">
    <source>
        <dbReference type="SAM" id="MobiDB-lite"/>
    </source>
</evidence>
<dbReference type="AlphaFoldDB" id="A0A3S5ITR8"/>
<evidence type="ECO:0000313" key="2">
    <source>
        <dbReference type="EMBL" id="RNF23014.1"/>
    </source>
</evidence>